<evidence type="ECO:0000256" key="21">
    <source>
        <dbReference type="ARBA" id="ARBA00080567"/>
    </source>
</evidence>
<evidence type="ECO:0000256" key="4">
    <source>
        <dbReference type="ARBA" id="ARBA00022692"/>
    </source>
</evidence>
<evidence type="ECO:0000256" key="9">
    <source>
        <dbReference type="ARBA" id="ARBA00023128"/>
    </source>
</evidence>
<keyword evidence="4 22" id="KW-0812">Transmembrane</keyword>
<keyword evidence="5" id="KW-0677">Repeat</keyword>
<evidence type="ECO:0000256" key="12">
    <source>
        <dbReference type="ARBA" id="ARBA00050592"/>
    </source>
</evidence>
<reference evidence="25" key="1">
    <citation type="submission" date="2017-11" db="EMBL/GenBank/DDBJ databases">
        <title>The sensing device of the deep-sea amphipod.</title>
        <authorList>
            <person name="Kobayashi H."/>
            <person name="Nagahama T."/>
            <person name="Arai W."/>
            <person name="Sasagawa Y."/>
            <person name="Umeda M."/>
            <person name="Hayashi T."/>
            <person name="Nikaido I."/>
            <person name="Watanabe H."/>
            <person name="Oguri K."/>
            <person name="Kitazato H."/>
            <person name="Fujioka K."/>
            <person name="Kido Y."/>
            <person name="Takami H."/>
        </authorList>
    </citation>
    <scope>NUCLEOTIDE SEQUENCE</scope>
    <source>
        <tissue evidence="25">Whole body</tissue>
    </source>
</reference>
<evidence type="ECO:0000256" key="3">
    <source>
        <dbReference type="ARBA" id="ARBA00022448"/>
    </source>
</evidence>
<dbReference type="InterPro" id="IPR002067">
    <property type="entry name" value="MCP"/>
</dbReference>
<evidence type="ECO:0000256" key="20">
    <source>
        <dbReference type="ARBA" id="ARBA00079387"/>
    </source>
</evidence>
<keyword evidence="9" id="KW-0496">Mitochondrion</keyword>
<evidence type="ECO:0000256" key="1">
    <source>
        <dbReference type="ARBA" id="ARBA00004448"/>
    </source>
</evidence>
<protein>
    <recommendedName>
        <fullName evidence="17">Mitochondrial basic amino acids transporter</fullName>
    </recommendedName>
    <alternativeName>
        <fullName evidence="21">Carnitine/acylcarnitine translocase-like</fullName>
    </alternativeName>
    <alternativeName>
        <fullName evidence="20">Mitochondrial carnitine/acylcarnitine carrier protein CACL</fullName>
    </alternativeName>
    <alternativeName>
        <fullName evidence="19">Mitochondrial ornithine transporter 3</fullName>
    </alternativeName>
    <alternativeName>
        <fullName evidence="18">Solute carrier family 25 member 29</fullName>
    </alternativeName>
</protein>
<evidence type="ECO:0000256" key="13">
    <source>
        <dbReference type="ARBA" id="ARBA00050768"/>
    </source>
</evidence>
<dbReference type="GO" id="GO:1990575">
    <property type="term" value="P:mitochondrial L-ornithine transmembrane transport"/>
    <property type="evidence" value="ECO:0007669"/>
    <property type="project" value="TreeGrafter"/>
</dbReference>
<keyword evidence="7" id="KW-0029">Amino-acid transport</keyword>
<comment type="catalytic activity">
    <reaction evidence="14">
        <text>L-homoarginine(in) + L-arginine(out) = L-homoarginine(out) + L-arginine(in)</text>
        <dbReference type="Rhea" id="RHEA:72799"/>
        <dbReference type="ChEBI" id="CHEBI:32682"/>
        <dbReference type="ChEBI" id="CHEBI:143006"/>
    </reaction>
</comment>
<comment type="subcellular location">
    <subcellularLocation>
        <location evidence="1">Mitochondrion inner membrane</location>
        <topology evidence="1">Multi-pass membrane protein</topology>
    </subcellularLocation>
</comment>
<feature type="repeat" description="Solcar" evidence="22">
    <location>
        <begin position="197"/>
        <end position="285"/>
    </location>
</feature>
<comment type="catalytic activity">
    <reaction evidence="12">
        <text>L-histidine(out) = L-histidine(in)</text>
        <dbReference type="Rhea" id="RHEA:72807"/>
        <dbReference type="ChEBI" id="CHEBI:57595"/>
    </reaction>
</comment>
<reference evidence="24" key="2">
    <citation type="journal article" date="2018" name="Biosci. Biotechnol. Biochem.">
        <title>Polysaccharide hydrolase of the hadal zone amphipods Hirondellea gigas.</title>
        <authorList>
            <person name="Kobayashi H."/>
            <person name="Nagahama T."/>
            <person name="Arai W."/>
            <person name="Sasagawa Y."/>
            <person name="Umeda M."/>
            <person name="Hayashi T."/>
            <person name="Nikaido I."/>
            <person name="Watanabe H."/>
            <person name="Oguri K."/>
            <person name="Kitazato H."/>
            <person name="Fujioka K."/>
            <person name="Kido Y."/>
            <person name="Takami H."/>
        </authorList>
    </citation>
    <scope>NUCLEOTIDE SEQUENCE</scope>
    <source>
        <tissue evidence="24">Whole body</tissue>
    </source>
</reference>
<dbReference type="InterPro" id="IPR023395">
    <property type="entry name" value="MCP_dom_sf"/>
</dbReference>
<proteinExistence type="evidence at transcript level"/>
<evidence type="ECO:0000256" key="18">
    <source>
        <dbReference type="ARBA" id="ARBA00076491"/>
    </source>
</evidence>
<keyword evidence="10 22" id="KW-0472">Membrane</keyword>
<organism evidence="24">
    <name type="scientific">Hirondellea gigas</name>
    <dbReference type="NCBI Taxonomy" id="1518452"/>
    <lineage>
        <taxon>Eukaryota</taxon>
        <taxon>Metazoa</taxon>
        <taxon>Ecdysozoa</taxon>
        <taxon>Arthropoda</taxon>
        <taxon>Crustacea</taxon>
        <taxon>Multicrustacea</taxon>
        <taxon>Malacostraca</taxon>
        <taxon>Eumalacostraca</taxon>
        <taxon>Peracarida</taxon>
        <taxon>Amphipoda</taxon>
        <taxon>Amphilochidea</taxon>
        <taxon>Lysianassida</taxon>
        <taxon>Lysianassidira</taxon>
        <taxon>Lysianassoidea</taxon>
        <taxon>Lysianassidae</taxon>
        <taxon>Hirondellea</taxon>
    </lineage>
</organism>
<dbReference type="EMBL" id="IACF01000791">
    <property type="protein sequence ID" value="LAB66544.1"/>
    <property type="molecule type" value="mRNA"/>
</dbReference>
<dbReference type="PROSITE" id="PS50920">
    <property type="entry name" value="SOLCAR"/>
    <property type="match status" value="3"/>
</dbReference>
<keyword evidence="3 23" id="KW-0813">Transport</keyword>
<evidence type="ECO:0000256" key="6">
    <source>
        <dbReference type="ARBA" id="ARBA00022792"/>
    </source>
</evidence>
<comment type="catalytic activity">
    <reaction evidence="11">
        <text>L-lysine(out) + L-arginine(in) = L-lysine(in) + L-arginine(out)</text>
        <dbReference type="Rhea" id="RHEA:70827"/>
        <dbReference type="ChEBI" id="CHEBI:32551"/>
        <dbReference type="ChEBI" id="CHEBI:32682"/>
    </reaction>
</comment>
<sequence>MIEWGAGLGGGCAGVLVGHPFDTVKVKLQTQDFRNPQYKGTWDCFRQIVKRDGARGLLKGMASPIMGVGFVNAITFGVQSNVAKRFQDQQALKTHFMSGMAAGFCQAFICAPVELTKIRLQLQEDMLGSRSGSAAKPVMYKGPMDCLQMILKKEGIRGVFRGQLITVMREVPAFGTYFLTYEACVRALSGSETSQDAGVGAILMAGGTAGAASWIISYPLDVIKTRLQSDGAFGPARYTGILDCATKSIREEGIGVMTRGLKCSVIRAFPTNAAVFLVVTNIMKFAKLDDESSDSSNDLKEVIGNPCLRVKQKLSEIYNSAEAIMEAASLPQKMQQCRIAIIEKIKENHLANFLPAVLEFSEECLAYKEQDERLLYFKQFSSVSTKSLEEAIRNNTNSLNTKQSQMSQKSSSGEYLQSASQAVKSRQAIRWQHRNAISAPSSNRIDSRKAMLNQEILSLVL</sequence>
<accession>A0A2P2HXP5</accession>
<feature type="repeat" description="Solcar" evidence="22">
    <location>
        <begin position="1"/>
        <end position="85"/>
    </location>
</feature>
<dbReference type="PANTHER" id="PTHR45624:SF61">
    <property type="entry name" value="MITOCHONDRIAL BASIC AMINO ACIDS TRANSPORTER"/>
    <property type="match status" value="1"/>
</dbReference>
<dbReference type="PANTHER" id="PTHR45624">
    <property type="entry name" value="MITOCHONDRIAL BASIC AMINO ACIDS TRANSPORTER-RELATED"/>
    <property type="match status" value="1"/>
</dbReference>
<comment type="catalytic activity">
    <reaction evidence="15">
        <text>L-ornithine(in) + L-arginine(out) = L-ornithine(out) + L-arginine(in)</text>
        <dbReference type="Rhea" id="RHEA:34991"/>
        <dbReference type="ChEBI" id="CHEBI:32682"/>
        <dbReference type="ChEBI" id="CHEBI:46911"/>
    </reaction>
</comment>
<evidence type="ECO:0000313" key="25">
    <source>
        <dbReference type="EMBL" id="LAC20213.1"/>
    </source>
</evidence>
<comment type="catalytic activity">
    <reaction evidence="16">
        <text>N(omega)-methyl-L-arginine(in) + L-arginine(out) = N(omega)-methyl-L-arginine(out) + L-arginine(in)</text>
        <dbReference type="Rhea" id="RHEA:72803"/>
        <dbReference type="ChEBI" id="CHEBI:32682"/>
        <dbReference type="ChEBI" id="CHEBI:114953"/>
    </reaction>
</comment>
<evidence type="ECO:0000256" key="7">
    <source>
        <dbReference type="ARBA" id="ARBA00022970"/>
    </source>
</evidence>
<evidence type="ECO:0000256" key="14">
    <source>
        <dbReference type="ARBA" id="ARBA00051045"/>
    </source>
</evidence>
<evidence type="ECO:0000256" key="2">
    <source>
        <dbReference type="ARBA" id="ARBA00006375"/>
    </source>
</evidence>
<dbReference type="GO" id="GO:0005743">
    <property type="term" value="C:mitochondrial inner membrane"/>
    <property type="evidence" value="ECO:0007669"/>
    <property type="project" value="UniProtKB-SubCell"/>
</dbReference>
<feature type="repeat" description="Solcar" evidence="22">
    <location>
        <begin position="90"/>
        <end position="187"/>
    </location>
</feature>
<dbReference type="InterPro" id="IPR050567">
    <property type="entry name" value="Mitochondrial_Carrier"/>
</dbReference>
<comment type="similarity">
    <text evidence="2 23">Belongs to the mitochondrial carrier (TC 2.A.29) family.</text>
</comment>
<evidence type="ECO:0000256" key="22">
    <source>
        <dbReference type="PROSITE-ProRule" id="PRU00282"/>
    </source>
</evidence>
<keyword evidence="6" id="KW-0999">Mitochondrion inner membrane</keyword>
<evidence type="ECO:0000256" key="11">
    <source>
        <dbReference type="ARBA" id="ARBA00049090"/>
    </source>
</evidence>
<keyword evidence="8" id="KW-1133">Transmembrane helix</keyword>
<evidence type="ECO:0000256" key="19">
    <source>
        <dbReference type="ARBA" id="ARBA00078745"/>
    </source>
</evidence>
<evidence type="ECO:0000256" key="17">
    <source>
        <dbReference type="ARBA" id="ARBA00071763"/>
    </source>
</evidence>
<dbReference type="Pfam" id="PF00153">
    <property type="entry name" value="Mito_carr"/>
    <property type="match status" value="3"/>
</dbReference>
<dbReference type="AlphaFoldDB" id="A0A2P2HXP5"/>
<evidence type="ECO:0000313" key="24">
    <source>
        <dbReference type="EMBL" id="LAB66544.1"/>
    </source>
</evidence>
<evidence type="ECO:0000256" key="23">
    <source>
        <dbReference type="RuleBase" id="RU000488"/>
    </source>
</evidence>
<dbReference type="SUPFAM" id="SSF103506">
    <property type="entry name" value="Mitochondrial carrier"/>
    <property type="match status" value="1"/>
</dbReference>
<dbReference type="InterPro" id="IPR018108">
    <property type="entry name" value="MCP_transmembrane"/>
</dbReference>
<comment type="catalytic activity">
    <reaction evidence="13">
        <text>L-histidine(out) + L-arginine(in) = L-histidine(in) + L-arginine(out)</text>
        <dbReference type="Rhea" id="RHEA:71063"/>
        <dbReference type="ChEBI" id="CHEBI:32682"/>
        <dbReference type="ChEBI" id="CHEBI:57595"/>
    </reaction>
</comment>
<dbReference type="GO" id="GO:0005289">
    <property type="term" value="F:high-affinity L-arginine transmembrane transporter activity"/>
    <property type="evidence" value="ECO:0007669"/>
    <property type="project" value="TreeGrafter"/>
</dbReference>
<dbReference type="EMBL" id="IACT01000835">
    <property type="protein sequence ID" value="LAC20213.1"/>
    <property type="molecule type" value="mRNA"/>
</dbReference>
<dbReference type="Gene3D" id="1.50.40.10">
    <property type="entry name" value="Mitochondrial carrier domain"/>
    <property type="match status" value="2"/>
</dbReference>
<evidence type="ECO:0000256" key="16">
    <source>
        <dbReference type="ARBA" id="ARBA00052673"/>
    </source>
</evidence>
<dbReference type="PRINTS" id="PR00926">
    <property type="entry name" value="MITOCARRIER"/>
</dbReference>
<evidence type="ECO:0000256" key="8">
    <source>
        <dbReference type="ARBA" id="ARBA00022989"/>
    </source>
</evidence>
<name>A0A2P2HXP5_9CRUS</name>
<evidence type="ECO:0000256" key="5">
    <source>
        <dbReference type="ARBA" id="ARBA00022737"/>
    </source>
</evidence>
<dbReference type="FunFam" id="1.50.40.10:FF:000037">
    <property type="entry name" value="Solute carrier family 25 member 29"/>
    <property type="match status" value="1"/>
</dbReference>
<evidence type="ECO:0000256" key="15">
    <source>
        <dbReference type="ARBA" id="ARBA00051921"/>
    </source>
</evidence>
<evidence type="ECO:0000256" key="10">
    <source>
        <dbReference type="ARBA" id="ARBA00023136"/>
    </source>
</evidence>